<accession>A0A974C862</accession>
<evidence type="ECO:0000313" key="2">
    <source>
        <dbReference type="Proteomes" id="UP000694892"/>
    </source>
</evidence>
<organism evidence="1 2">
    <name type="scientific">Xenopus laevis</name>
    <name type="common">African clawed frog</name>
    <dbReference type="NCBI Taxonomy" id="8355"/>
    <lineage>
        <taxon>Eukaryota</taxon>
        <taxon>Metazoa</taxon>
        <taxon>Chordata</taxon>
        <taxon>Craniata</taxon>
        <taxon>Vertebrata</taxon>
        <taxon>Euteleostomi</taxon>
        <taxon>Amphibia</taxon>
        <taxon>Batrachia</taxon>
        <taxon>Anura</taxon>
        <taxon>Pipoidea</taxon>
        <taxon>Pipidae</taxon>
        <taxon>Xenopodinae</taxon>
        <taxon>Xenopus</taxon>
        <taxon>Xenopus</taxon>
    </lineage>
</organism>
<dbReference type="EMBL" id="CM004480">
    <property type="protein sequence ID" value="OCT68351.1"/>
    <property type="molecule type" value="Genomic_DNA"/>
</dbReference>
<gene>
    <name evidence="1" type="ORF">XELAEV_18039650mg</name>
</gene>
<name>A0A974C862_XENLA</name>
<dbReference type="Proteomes" id="UP000694892">
    <property type="component" value="Chromosome 8L"/>
</dbReference>
<reference evidence="2" key="1">
    <citation type="journal article" date="2016" name="Nature">
        <title>Genome evolution in the allotetraploid frog Xenopus laevis.</title>
        <authorList>
            <person name="Session A.M."/>
            <person name="Uno Y."/>
            <person name="Kwon T."/>
            <person name="Chapman J.A."/>
            <person name="Toyoda A."/>
            <person name="Takahashi S."/>
            <person name="Fukui A."/>
            <person name="Hikosaka A."/>
            <person name="Suzuki A."/>
            <person name="Kondo M."/>
            <person name="van Heeringen S.J."/>
            <person name="Quigley I."/>
            <person name="Heinz S."/>
            <person name="Ogino H."/>
            <person name="Ochi H."/>
            <person name="Hellsten U."/>
            <person name="Lyons J.B."/>
            <person name="Simakov O."/>
            <person name="Putnam N."/>
            <person name="Stites J."/>
            <person name="Kuroki Y."/>
            <person name="Tanaka T."/>
            <person name="Michiue T."/>
            <person name="Watanabe M."/>
            <person name="Bogdanovic O."/>
            <person name="Lister R."/>
            <person name="Georgiou G."/>
            <person name="Paranjpe S.S."/>
            <person name="van Kruijsbergen I."/>
            <person name="Shu S."/>
            <person name="Carlson J."/>
            <person name="Kinoshita T."/>
            <person name="Ohta Y."/>
            <person name="Mawaribuchi S."/>
            <person name="Jenkins J."/>
            <person name="Grimwood J."/>
            <person name="Schmutz J."/>
            <person name="Mitros T."/>
            <person name="Mozaffari S.V."/>
            <person name="Suzuki Y."/>
            <person name="Haramoto Y."/>
            <person name="Yamamoto T.S."/>
            <person name="Takagi C."/>
            <person name="Heald R."/>
            <person name="Miller K."/>
            <person name="Haudenschild C."/>
            <person name="Kitzman J."/>
            <person name="Nakayama T."/>
            <person name="Izutsu Y."/>
            <person name="Robert J."/>
            <person name="Fortriede J."/>
            <person name="Burns K."/>
            <person name="Lotay V."/>
            <person name="Karimi K."/>
            <person name="Yasuoka Y."/>
            <person name="Dichmann D.S."/>
            <person name="Flajnik M.F."/>
            <person name="Houston D.W."/>
            <person name="Shendure J."/>
            <person name="DuPasquier L."/>
            <person name="Vize P.D."/>
            <person name="Zorn A.M."/>
            <person name="Ito M."/>
            <person name="Marcotte E.M."/>
            <person name="Wallingford J.B."/>
            <person name="Ito Y."/>
            <person name="Asashima M."/>
            <person name="Ueno N."/>
            <person name="Matsuda Y."/>
            <person name="Veenstra G.J."/>
            <person name="Fujiyama A."/>
            <person name="Harland R.M."/>
            <person name="Taira M."/>
            <person name="Rokhsar D.S."/>
        </authorList>
    </citation>
    <scope>NUCLEOTIDE SEQUENCE [LARGE SCALE GENOMIC DNA]</scope>
    <source>
        <strain evidence="2">J</strain>
    </source>
</reference>
<evidence type="ECO:0000313" key="1">
    <source>
        <dbReference type="EMBL" id="OCT68351.1"/>
    </source>
</evidence>
<sequence length="91" mass="10289">MVTCRSTSSPPRLVHVLKKRSANPGEVTHGVFATQFILPMFPLPRGHHCVESRSCLRRQPHGRFGADKSAFFFLSKTVQHENDLKGITEHH</sequence>
<dbReference type="AlphaFoldDB" id="A0A974C862"/>
<protein>
    <submittedName>
        <fullName evidence="1">Uncharacterized protein</fullName>
    </submittedName>
</protein>
<proteinExistence type="predicted"/>